<evidence type="ECO:0008006" key="4">
    <source>
        <dbReference type="Google" id="ProtNLM"/>
    </source>
</evidence>
<sequence length="454" mass="50382">MKQNIFSLPRILASVMVVSSILLFACSKKSVAPEDLTDNNGNPQETATLKLIPDSVFRVYLKANVCPNAFDNTGKRINITNAEVTNFTGTMNIDTVTCNGQQVASLKGIQYFTNMRKLIVRNSAIDTLVLSATMKLDTLKLLVNKDLQSLDVSGCTSMRFIRISDMPARKLDFSGLPALNYINLIAMSRLNNLNVANTNNLQHLMCYGLSSLKSVNTAACPNLGRLFFESCGAINSIDVTQNPKLYWLFTSFCYSLTSIDLTKNSELKYVGFDDANIDTLDFSKNPKLVSATMMRTPLRNLDLTKNPNLILLYLDGCTQLKNLDIRVQKSWDYWFANNSAATGMDDYYLLYKDARVSPTQTAECTIFGQATRHPTIFAANPQNLFGGLRVPQFLDASGISLATVRINNATKDNYSLVMARRTGGLAITPAQIIVYDDNGNIVCNDYSPEYFKCN</sequence>
<evidence type="ECO:0000313" key="2">
    <source>
        <dbReference type="EMBL" id="MCU7547892.1"/>
    </source>
</evidence>
<dbReference type="EMBL" id="JAOTIF010000001">
    <property type="protein sequence ID" value="MCU7547892.1"/>
    <property type="molecule type" value="Genomic_DNA"/>
</dbReference>
<dbReference type="Gene3D" id="3.80.10.10">
    <property type="entry name" value="Ribonuclease Inhibitor"/>
    <property type="match status" value="1"/>
</dbReference>
<name>A0A9X2XT94_9BACT</name>
<protein>
    <recommendedName>
        <fullName evidence="4">Leucine-rich repeat domain-containing protein</fullName>
    </recommendedName>
</protein>
<evidence type="ECO:0000313" key="3">
    <source>
        <dbReference type="Proteomes" id="UP001155483"/>
    </source>
</evidence>
<dbReference type="SUPFAM" id="SSF52058">
    <property type="entry name" value="L domain-like"/>
    <property type="match status" value="1"/>
</dbReference>
<evidence type="ECO:0000256" key="1">
    <source>
        <dbReference type="SAM" id="SignalP"/>
    </source>
</evidence>
<dbReference type="PROSITE" id="PS51257">
    <property type="entry name" value="PROKAR_LIPOPROTEIN"/>
    <property type="match status" value="1"/>
</dbReference>
<keyword evidence="3" id="KW-1185">Reference proteome</keyword>
<reference evidence="2" key="1">
    <citation type="submission" date="2022-09" db="EMBL/GenBank/DDBJ databases">
        <authorList>
            <person name="Yuan C."/>
            <person name="Ke Z."/>
        </authorList>
    </citation>
    <scope>NUCLEOTIDE SEQUENCE</scope>
    <source>
        <strain evidence="2">LB-8</strain>
    </source>
</reference>
<dbReference type="AlphaFoldDB" id="A0A9X2XT94"/>
<comment type="caution">
    <text evidence="2">The sequence shown here is derived from an EMBL/GenBank/DDBJ whole genome shotgun (WGS) entry which is preliminary data.</text>
</comment>
<accession>A0A9X2XT94</accession>
<feature type="signal peptide" evidence="1">
    <location>
        <begin position="1"/>
        <end position="25"/>
    </location>
</feature>
<gene>
    <name evidence="2" type="ORF">OCK74_02145</name>
</gene>
<organism evidence="2 3">
    <name type="scientific">Paraflavisolibacter caeni</name>
    <dbReference type="NCBI Taxonomy" id="2982496"/>
    <lineage>
        <taxon>Bacteria</taxon>
        <taxon>Pseudomonadati</taxon>
        <taxon>Bacteroidota</taxon>
        <taxon>Chitinophagia</taxon>
        <taxon>Chitinophagales</taxon>
        <taxon>Chitinophagaceae</taxon>
        <taxon>Paraflavisolibacter</taxon>
    </lineage>
</organism>
<feature type="chain" id="PRO_5040899159" description="Leucine-rich repeat domain-containing protein" evidence="1">
    <location>
        <begin position="26"/>
        <end position="454"/>
    </location>
</feature>
<dbReference type="InterPro" id="IPR032675">
    <property type="entry name" value="LRR_dom_sf"/>
</dbReference>
<reference evidence="2" key="2">
    <citation type="submission" date="2023-04" db="EMBL/GenBank/DDBJ databases">
        <title>Paracnuella aquatica gen. nov., sp. nov., a member of the family Chitinophagaceae isolated from a hot spring.</title>
        <authorList>
            <person name="Wang C."/>
        </authorList>
    </citation>
    <scope>NUCLEOTIDE SEQUENCE</scope>
    <source>
        <strain evidence="2">LB-8</strain>
    </source>
</reference>
<proteinExistence type="predicted"/>
<keyword evidence="1" id="KW-0732">Signal</keyword>
<dbReference type="RefSeq" id="WP_279295336.1">
    <property type="nucleotide sequence ID" value="NZ_JAOTIF010000001.1"/>
</dbReference>
<dbReference type="Proteomes" id="UP001155483">
    <property type="component" value="Unassembled WGS sequence"/>
</dbReference>